<feature type="transmembrane region" description="Helical" evidence="5">
    <location>
        <begin position="353"/>
        <end position="386"/>
    </location>
</feature>
<evidence type="ECO:0000256" key="3">
    <source>
        <dbReference type="ARBA" id="ARBA00022989"/>
    </source>
</evidence>
<feature type="transmembrane region" description="Helical" evidence="5">
    <location>
        <begin position="144"/>
        <end position="164"/>
    </location>
</feature>
<proteinExistence type="predicted"/>
<comment type="subcellular location">
    <subcellularLocation>
        <location evidence="1">Membrane</location>
    </subcellularLocation>
</comment>
<feature type="transmembrane region" description="Helical" evidence="5">
    <location>
        <begin position="184"/>
        <end position="210"/>
    </location>
</feature>
<feature type="transmembrane region" description="Helical" evidence="5">
    <location>
        <begin position="579"/>
        <end position="598"/>
    </location>
</feature>
<feature type="transmembrane region" description="Helical" evidence="5">
    <location>
        <begin position="312"/>
        <end position="332"/>
    </location>
</feature>
<dbReference type="SUPFAM" id="SSF81321">
    <property type="entry name" value="Family A G protein-coupled receptor-like"/>
    <property type="match status" value="1"/>
</dbReference>
<dbReference type="EMBL" id="KL363187">
    <property type="protein sequence ID" value="KFD57821.1"/>
    <property type="molecule type" value="Genomic_DNA"/>
</dbReference>
<organism evidence="6 7">
    <name type="scientific">Trichuris suis</name>
    <name type="common">pig whipworm</name>
    <dbReference type="NCBI Taxonomy" id="68888"/>
    <lineage>
        <taxon>Eukaryota</taxon>
        <taxon>Metazoa</taxon>
        <taxon>Ecdysozoa</taxon>
        <taxon>Nematoda</taxon>
        <taxon>Enoplea</taxon>
        <taxon>Dorylaimia</taxon>
        <taxon>Trichinellida</taxon>
        <taxon>Trichuridae</taxon>
        <taxon>Trichuris</taxon>
    </lineage>
</organism>
<feature type="transmembrane region" description="Helical" evidence="5">
    <location>
        <begin position="101"/>
        <end position="124"/>
    </location>
</feature>
<evidence type="ECO:0000256" key="1">
    <source>
        <dbReference type="ARBA" id="ARBA00004370"/>
    </source>
</evidence>
<feature type="transmembrane region" description="Helical" evidence="5">
    <location>
        <begin position="392"/>
        <end position="412"/>
    </location>
</feature>
<evidence type="ECO:0000313" key="7">
    <source>
        <dbReference type="Proteomes" id="UP000030764"/>
    </source>
</evidence>
<gene>
    <name evidence="6" type="ORF">M513_01491</name>
</gene>
<dbReference type="PROSITE" id="PS00237">
    <property type="entry name" value="G_PROTEIN_RECEP_F1_1"/>
    <property type="match status" value="1"/>
</dbReference>
<evidence type="ECO:0000256" key="4">
    <source>
        <dbReference type="ARBA" id="ARBA00023136"/>
    </source>
</evidence>
<keyword evidence="3 5" id="KW-1133">Transmembrane helix</keyword>
<sequence>MISLLKFMEFAEPPPFNWKTFFRYVKVVLAVLAIITNGALLAVMIRRKPKRYFISLMTGYCIAMICISIGVVLCQPLRLYEPFKPENSTTPLKCAVVFWHIHFYAVGEPLLALSTFMIAFGNFLTIHGRNFKVQLGAHYVRSCFIIQASVVLVNLTLNWTQIFLRSDVPINTRCFQKEIVDYKYNVVVFTTLALCGYLTVLTEVVTLLLLRLNKSSYSAIRLVQIRREVAVMKQTIVLVTFVFIAQTIPNTYKFIDNLGYHNVFWDRFVSIGTSVEAFDQWVNQQVLDPLLEEAVLEGVPSEPEEPTTMQEYLFHLMAARLLDMILLSPLCFPIMETRQFHVETAKEMQQADVPITFVVIFSCQLISGVIAALFNLLIFCVIIKVKYYRSDYIMVAALAISNVIVCVGFIASGSFRLKQMFKPAYNELMTPQLCFRSSVHVLFWDYGNKLSSTLILLIAAERCITMLRKRPKPSGYNNYILVIVLLIFLLNSICHAANILASFWGNRKHIVVSKYCLHEHVIPESCYFFEKFYILIVDTTSVIVYFSAIGCLRRQRSDCPSIRMVQQAREKVINQKFKSLMFCQLILNVIPVMTLIILKMGRRSGLVTDIIWLMQPTNCTVQVVLIACNSVQLRNAMKRIGVKIIKGLACGSSKSGLKNVTLVQSVAAPTIV</sequence>
<accession>A0A085MKS5</accession>
<dbReference type="InterPro" id="IPR000276">
    <property type="entry name" value="GPCR_Rhodpsn"/>
</dbReference>
<feature type="transmembrane region" description="Helical" evidence="5">
    <location>
        <begin position="230"/>
        <end position="248"/>
    </location>
</feature>
<protein>
    <recommendedName>
        <fullName evidence="8">G-protein coupled receptors family 1 profile domain-containing protein</fullName>
    </recommendedName>
</protein>
<keyword evidence="2 5" id="KW-0812">Transmembrane</keyword>
<name>A0A085MKS5_9BILA</name>
<reference evidence="6 7" key="1">
    <citation type="journal article" date="2014" name="Nat. Genet.">
        <title>Genome and transcriptome of the porcine whipworm Trichuris suis.</title>
        <authorList>
            <person name="Jex A.R."/>
            <person name="Nejsum P."/>
            <person name="Schwarz E.M."/>
            <person name="Hu L."/>
            <person name="Young N.D."/>
            <person name="Hall R.S."/>
            <person name="Korhonen P.K."/>
            <person name="Liao S."/>
            <person name="Thamsborg S."/>
            <person name="Xia J."/>
            <person name="Xu P."/>
            <person name="Wang S."/>
            <person name="Scheerlinck J.P."/>
            <person name="Hofmann A."/>
            <person name="Sternberg P.W."/>
            <person name="Wang J."/>
            <person name="Gasser R.B."/>
        </authorList>
    </citation>
    <scope>NUCLEOTIDE SEQUENCE [LARGE SCALE GENOMIC DNA]</scope>
    <source>
        <strain evidence="6">DCEP-RM93M</strain>
    </source>
</reference>
<evidence type="ECO:0008006" key="8">
    <source>
        <dbReference type="Google" id="ProtNLM"/>
    </source>
</evidence>
<dbReference type="Gene3D" id="1.20.1070.10">
    <property type="entry name" value="Rhodopsin 7-helix transmembrane proteins"/>
    <property type="match status" value="2"/>
</dbReference>
<dbReference type="Proteomes" id="UP000030764">
    <property type="component" value="Unassembled WGS sequence"/>
</dbReference>
<feature type="transmembrane region" description="Helical" evidence="5">
    <location>
        <begin position="610"/>
        <end position="631"/>
    </location>
</feature>
<feature type="transmembrane region" description="Helical" evidence="5">
    <location>
        <begin position="24"/>
        <end position="45"/>
    </location>
</feature>
<feature type="transmembrane region" description="Helical" evidence="5">
    <location>
        <begin position="479"/>
        <end position="504"/>
    </location>
</feature>
<feature type="transmembrane region" description="Helical" evidence="5">
    <location>
        <begin position="532"/>
        <end position="552"/>
    </location>
</feature>
<keyword evidence="7" id="KW-1185">Reference proteome</keyword>
<dbReference type="AlphaFoldDB" id="A0A085MKS5"/>
<dbReference type="GO" id="GO:0016020">
    <property type="term" value="C:membrane"/>
    <property type="evidence" value="ECO:0007669"/>
    <property type="project" value="UniProtKB-SubCell"/>
</dbReference>
<evidence type="ECO:0000313" key="6">
    <source>
        <dbReference type="EMBL" id="KFD57821.1"/>
    </source>
</evidence>
<keyword evidence="4 5" id="KW-0472">Membrane</keyword>
<feature type="transmembrane region" description="Helical" evidence="5">
    <location>
        <begin position="52"/>
        <end position="73"/>
    </location>
</feature>
<dbReference type="GO" id="GO:0004930">
    <property type="term" value="F:G protein-coupled receptor activity"/>
    <property type="evidence" value="ECO:0007669"/>
    <property type="project" value="InterPro"/>
</dbReference>
<evidence type="ECO:0000256" key="2">
    <source>
        <dbReference type="ARBA" id="ARBA00022692"/>
    </source>
</evidence>
<evidence type="ECO:0000256" key="5">
    <source>
        <dbReference type="SAM" id="Phobius"/>
    </source>
</evidence>